<reference evidence="3" key="1">
    <citation type="submission" date="2022-11" db="UniProtKB">
        <authorList>
            <consortium name="WormBaseParasite"/>
        </authorList>
    </citation>
    <scope>IDENTIFICATION</scope>
</reference>
<dbReference type="AlphaFoldDB" id="A0A914X6Y0"/>
<dbReference type="WBParaSite" id="PSAMB.scaffold6631size9086.g28831.t1">
    <property type="protein sequence ID" value="PSAMB.scaffold6631size9086.g28831.t1"/>
    <property type="gene ID" value="PSAMB.scaffold6631size9086.g28831"/>
</dbReference>
<name>A0A914X6Y0_9BILA</name>
<proteinExistence type="predicted"/>
<evidence type="ECO:0000313" key="3">
    <source>
        <dbReference type="WBParaSite" id="PSAMB.scaffold6631size9086.g28831.t1"/>
    </source>
</evidence>
<evidence type="ECO:0000313" key="2">
    <source>
        <dbReference type="Proteomes" id="UP000887566"/>
    </source>
</evidence>
<organism evidence="2 3">
    <name type="scientific">Plectus sambesii</name>
    <dbReference type="NCBI Taxonomy" id="2011161"/>
    <lineage>
        <taxon>Eukaryota</taxon>
        <taxon>Metazoa</taxon>
        <taxon>Ecdysozoa</taxon>
        <taxon>Nematoda</taxon>
        <taxon>Chromadorea</taxon>
        <taxon>Plectida</taxon>
        <taxon>Plectina</taxon>
        <taxon>Plectoidea</taxon>
        <taxon>Plectidae</taxon>
        <taxon>Plectus</taxon>
    </lineage>
</organism>
<dbReference type="Proteomes" id="UP000887566">
    <property type="component" value="Unplaced"/>
</dbReference>
<keyword evidence="2" id="KW-1185">Reference proteome</keyword>
<keyword evidence="1" id="KW-0812">Transmembrane</keyword>
<keyword evidence="1" id="KW-0472">Membrane</keyword>
<accession>A0A914X6Y0</accession>
<sequence length="101" mass="10751">MRGDVAAPLVARRRATGCSLAHVFPSVGGALLLALCLVLIAMADRRNVESTNGGGIFAAVIQTLLNAGRFFVLIAFRIESSRFRFVVIIGVTTLDRLHAAV</sequence>
<feature type="transmembrane region" description="Helical" evidence="1">
    <location>
        <begin position="55"/>
        <end position="76"/>
    </location>
</feature>
<keyword evidence="1" id="KW-1133">Transmembrane helix</keyword>
<evidence type="ECO:0000256" key="1">
    <source>
        <dbReference type="SAM" id="Phobius"/>
    </source>
</evidence>
<protein>
    <submittedName>
        <fullName evidence="3">Uncharacterized protein</fullName>
    </submittedName>
</protein>
<feature type="transmembrane region" description="Helical" evidence="1">
    <location>
        <begin position="20"/>
        <end position="43"/>
    </location>
</feature>